<evidence type="ECO:0000313" key="4">
    <source>
        <dbReference type="EMBL" id="NRT56131.1"/>
    </source>
</evidence>
<accession>A0ABX2G1F8</accession>
<dbReference type="InterPro" id="IPR010131">
    <property type="entry name" value="MdtP/NodT-like"/>
</dbReference>
<keyword evidence="2 4" id="KW-0449">Lipoprotein</keyword>
<organism evidence="4 5">
    <name type="scientific">Sphaerotilus uruguayifluvii</name>
    <dbReference type="NCBI Taxonomy" id="2735897"/>
    <lineage>
        <taxon>Bacteria</taxon>
        <taxon>Pseudomonadati</taxon>
        <taxon>Pseudomonadota</taxon>
        <taxon>Betaproteobacteria</taxon>
        <taxon>Burkholderiales</taxon>
        <taxon>Sphaerotilaceae</taxon>
        <taxon>Sphaerotilus</taxon>
    </lineage>
</organism>
<proteinExistence type="inferred from homology"/>
<dbReference type="SUPFAM" id="SSF56954">
    <property type="entry name" value="Outer membrane efflux proteins (OEP)"/>
    <property type="match status" value="1"/>
</dbReference>
<keyword evidence="3" id="KW-0175">Coiled coil</keyword>
<evidence type="ECO:0000313" key="5">
    <source>
        <dbReference type="Proteomes" id="UP001516061"/>
    </source>
</evidence>
<feature type="coiled-coil region" evidence="3">
    <location>
        <begin position="402"/>
        <end position="429"/>
    </location>
</feature>
<dbReference type="Gene3D" id="2.20.200.10">
    <property type="entry name" value="Outer membrane efflux proteins (OEP)"/>
    <property type="match status" value="1"/>
</dbReference>
<sequence>MTVDMISNLISTNPRFLSRSSTLVAALVLAGCTSLAPRHERPAAPVPGELPLPASLAASAPARAASTAWPDFLTSPQLQQLVKLSLERNRDLRVAVLNVQRAQAQLGVTRADRLPTVGVGLSNAASPNASTGQQVHTYTAGVQLSAWEVDLFGRIANLGEAAQAQVLASEAGRRSAELSLVAGVASGWLALAADTELLETTRRIADSREASMKLAQLRFDKGAASSVELQSARTLLEQARASRAQLQRQRDQDLNALTLLAGGPVPAELLPGATASASAGAMLAPVPVGLSSEVLLQRPDVIQAEQQLAAANANIGVARAAFFPRLTLTASAGQASTSLSDLFSAGHFAWTMSTQLLATVFDAGRNKANLDSAKISRDIAVAQYEKSVQSAFRETADALAGLDTWRDQLAAQQVQLDAARETARLAELRYQNGAASELERLDAQRSLLATEQALVQTRLGEQLNRVTLWKVLGG</sequence>
<comment type="subcellular location">
    <subcellularLocation>
        <location evidence="2">Cell membrane</location>
        <topology evidence="2">Lipid-anchor</topology>
    </subcellularLocation>
</comment>
<comment type="caution">
    <text evidence="4">The sequence shown here is derived from an EMBL/GenBank/DDBJ whole genome shotgun (WGS) entry which is preliminary data.</text>
</comment>
<dbReference type="InterPro" id="IPR003423">
    <property type="entry name" value="OMP_efflux"/>
</dbReference>
<evidence type="ECO:0000256" key="3">
    <source>
        <dbReference type="SAM" id="Coils"/>
    </source>
</evidence>
<keyword evidence="2" id="KW-1134">Transmembrane beta strand</keyword>
<keyword evidence="2" id="KW-0812">Transmembrane</keyword>
<dbReference type="Pfam" id="PF02321">
    <property type="entry name" value="OEP"/>
    <property type="match status" value="2"/>
</dbReference>
<dbReference type="Gene3D" id="1.20.1600.10">
    <property type="entry name" value="Outer membrane efflux proteins (OEP)"/>
    <property type="match status" value="1"/>
</dbReference>
<evidence type="ECO:0000256" key="2">
    <source>
        <dbReference type="RuleBase" id="RU362097"/>
    </source>
</evidence>
<dbReference type="NCBIfam" id="TIGR01845">
    <property type="entry name" value="outer_NodT"/>
    <property type="match status" value="1"/>
</dbReference>
<comment type="similarity">
    <text evidence="1 2">Belongs to the outer membrane factor (OMF) (TC 1.B.17) family.</text>
</comment>
<keyword evidence="2" id="KW-0472">Membrane</keyword>
<name>A0ABX2G1F8_9BURK</name>
<keyword evidence="5" id="KW-1185">Reference proteome</keyword>
<feature type="coiled-coil region" evidence="3">
    <location>
        <begin position="229"/>
        <end position="256"/>
    </location>
</feature>
<dbReference type="RefSeq" id="WP_353621676.1">
    <property type="nucleotide sequence ID" value="NZ_JABSNM010000007.1"/>
</dbReference>
<evidence type="ECO:0000256" key="1">
    <source>
        <dbReference type="ARBA" id="ARBA00007613"/>
    </source>
</evidence>
<keyword evidence="2" id="KW-0564">Palmitate</keyword>
<reference evidence="4 5" key="1">
    <citation type="submission" date="2020-05" db="EMBL/GenBank/DDBJ databases">
        <title>Genomic Encyclopedia of Type Strains, Phase IV (KMG-V): Genome sequencing to study the core and pangenomes of soil and plant-associated prokaryotes.</title>
        <authorList>
            <person name="Whitman W."/>
        </authorList>
    </citation>
    <scope>NUCLEOTIDE SEQUENCE [LARGE SCALE GENOMIC DNA]</scope>
    <source>
        <strain evidence="4 5">C29</strain>
    </source>
</reference>
<dbReference type="PANTHER" id="PTHR30203">
    <property type="entry name" value="OUTER MEMBRANE CATION EFFLUX PROTEIN"/>
    <property type="match status" value="1"/>
</dbReference>
<dbReference type="Proteomes" id="UP001516061">
    <property type="component" value="Unassembled WGS sequence"/>
</dbReference>
<dbReference type="PANTHER" id="PTHR30203:SF32">
    <property type="entry name" value="CATION EFFLUX SYSTEM PROTEIN CUSC"/>
    <property type="match status" value="1"/>
</dbReference>
<protein>
    <submittedName>
        <fullName evidence="4">NodT family efflux transporter outer membrane factor (OMF) lipoprotein</fullName>
    </submittedName>
</protein>
<dbReference type="EMBL" id="JABSNM010000007">
    <property type="protein sequence ID" value="NRT56131.1"/>
    <property type="molecule type" value="Genomic_DNA"/>
</dbReference>
<gene>
    <name evidence="4" type="ORF">HNQ01_001867</name>
</gene>